<dbReference type="Proteomes" id="UP000620224">
    <property type="component" value="Unassembled WGS sequence"/>
</dbReference>
<protein>
    <submittedName>
        <fullName evidence="1">Uncharacterized protein</fullName>
    </submittedName>
</protein>
<evidence type="ECO:0000313" key="2">
    <source>
        <dbReference type="Proteomes" id="UP000620224"/>
    </source>
</evidence>
<reference evidence="1" key="2">
    <citation type="submission" date="2020-09" db="EMBL/GenBank/DDBJ databases">
        <authorList>
            <person name="Sun Q."/>
            <person name="Ohkuma M."/>
        </authorList>
    </citation>
    <scope>NUCLEOTIDE SEQUENCE</scope>
    <source>
        <strain evidence="1">JCM 4490</strain>
    </source>
</reference>
<sequence length="152" mass="16434">MDPGVVALIAALASLIGGLVGALIAKSATLDAASINAKAPVVTKRYEAQLDAYKAFQSALDVLRHSLTANDFDRIVFKAADQAVHDNINVLSHLAPKDVAEIAEKIGWTCRKVRLRVQGGRSASTRARNAEWETWIQPQRKALNAAIRKNHA</sequence>
<reference evidence="1" key="1">
    <citation type="journal article" date="2014" name="Int. J. Syst. Evol. Microbiol.">
        <title>Complete genome sequence of Corynebacterium casei LMG S-19264T (=DSM 44701T), isolated from a smear-ripened cheese.</title>
        <authorList>
            <consortium name="US DOE Joint Genome Institute (JGI-PGF)"/>
            <person name="Walter F."/>
            <person name="Albersmeier A."/>
            <person name="Kalinowski J."/>
            <person name="Ruckert C."/>
        </authorList>
    </citation>
    <scope>NUCLEOTIDE SEQUENCE</scope>
    <source>
        <strain evidence="1">JCM 4490</strain>
    </source>
</reference>
<dbReference type="AlphaFoldDB" id="A0A918J9T9"/>
<name>A0A918J9T9_9ACTN</name>
<dbReference type="EMBL" id="BMUE01000011">
    <property type="protein sequence ID" value="GGW65798.1"/>
    <property type="molecule type" value="Genomic_DNA"/>
</dbReference>
<evidence type="ECO:0000313" key="1">
    <source>
        <dbReference type="EMBL" id="GGW65798.1"/>
    </source>
</evidence>
<dbReference type="RefSeq" id="WP_190017460.1">
    <property type="nucleotide sequence ID" value="NZ_BMUE01000011.1"/>
</dbReference>
<accession>A0A918J9T9</accession>
<comment type="caution">
    <text evidence="1">The sequence shown here is derived from an EMBL/GenBank/DDBJ whole genome shotgun (WGS) entry which is preliminary data.</text>
</comment>
<gene>
    <name evidence="1" type="ORF">GCM10010503_48740</name>
</gene>
<keyword evidence="2" id="KW-1185">Reference proteome</keyword>
<organism evidence="1 2">
    <name type="scientific">Streptomyces lucensis JCM 4490</name>
    <dbReference type="NCBI Taxonomy" id="1306176"/>
    <lineage>
        <taxon>Bacteria</taxon>
        <taxon>Bacillati</taxon>
        <taxon>Actinomycetota</taxon>
        <taxon>Actinomycetes</taxon>
        <taxon>Kitasatosporales</taxon>
        <taxon>Streptomycetaceae</taxon>
        <taxon>Streptomyces</taxon>
    </lineage>
</organism>
<proteinExistence type="predicted"/>